<organism evidence="1 2">
    <name type="scientific">Caerostris extrusa</name>
    <name type="common">Bark spider</name>
    <name type="synonym">Caerostris bankana</name>
    <dbReference type="NCBI Taxonomy" id="172846"/>
    <lineage>
        <taxon>Eukaryota</taxon>
        <taxon>Metazoa</taxon>
        <taxon>Ecdysozoa</taxon>
        <taxon>Arthropoda</taxon>
        <taxon>Chelicerata</taxon>
        <taxon>Arachnida</taxon>
        <taxon>Araneae</taxon>
        <taxon>Araneomorphae</taxon>
        <taxon>Entelegynae</taxon>
        <taxon>Araneoidea</taxon>
        <taxon>Araneidae</taxon>
        <taxon>Caerostris</taxon>
    </lineage>
</organism>
<accession>A0AAV4VAY3</accession>
<dbReference type="Proteomes" id="UP001054945">
    <property type="component" value="Unassembled WGS sequence"/>
</dbReference>
<evidence type="ECO:0000313" key="2">
    <source>
        <dbReference type="Proteomes" id="UP001054945"/>
    </source>
</evidence>
<reference evidence="1 2" key="1">
    <citation type="submission" date="2021-06" db="EMBL/GenBank/DDBJ databases">
        <title>Caerostris extrusa draft genome.</title>
        <authorList>
            <person name="Kono N."/>
            <person name="Arakawa K."/>
        </authorList>
    </citation>
    <scope>NUCLEOTIDE SEQUENCE [LARGE SCALE GENOMIC DNA]</scope>
</reference>
<gene>
    <name evidence="1" type="ORF">CEXT_162171</name>
</gene>
<evidence type="ECO:0000313" key="1">
    <source>
        <dbReference type="EMBL" id="GIY67049.1"/>
    </source>
</evidence>
<sequence>MIELNYHNLCASFPSYSFRTERLVGLHVLYGISGIDKGNLGLALLVMFELNYHNFRTEQAVYQATSSLL</sequence>
<comment type="caution">
    <text evidence="1">The sequence shown here is derived from an EMBL/GenBank/DDBJ whole genome shotgun (WGS) entry which is preliminary data.</text>
</comment>
<name>A0AAV4VAY3_CAEEX</name>
<protein>
    <submittedName>
        <fullName evidence="1">Uncharacterized protein</fullName>
    </submittedName>
</protein>
<proteinExistence type="predicted"/>
<dbReference type="AlphaFoldDB" id="A0AAV4VAY3"/>
<dbReference type="EMBL" id="BPLR01014193">
    <property type="protein sequence ID" value="GIY67049.1"/>
    <property type="molecule type" value="Genomic_DNA"/>
</dbReference>
<keyword evidence="2" id="KW-1185">Reference proteome</keyword>